<organism evidence="2 3">
    <name type="scientific">Gossypium arboreum</name>
    <name type="common">Tree cotton</name>
    <name type="synonym">Gossypium nanking</name>
    <dbReference type="NCBI Taxonomy" id="29729"/>
    <lineage>
        <taxon>Eukaryota</taxon>
        <taxon>Viridiplantae</taxon>
        <taxon>Streptophyta</taxon>
        <taxon>Embryophyta</taxon>
        <taxon>Tracheophyta</taxon>
        <taxon>Spermatophyta</taxon>
        <taxon>Magnoliopsida</taxon>
        <taxon>eudicotyledons</taxon>
        <taxon>Gunneridae</taxon>
        <taxon>Pentapetalae</taxon>
        <taxon>rosids</taxon>
        <taxon>malvids</taxon>
        <taxon>Malvales</taxon>
        <taxon>Malvaceae</taxon>
        <taxon>Malvoideae</taxon>
        <taxon>Gossypium</taxon>
    </lineage>
</organism>
<dbReference type="Gene3D" id="3.30.420.10">
    <property type="entry name" value="Ribonuclease H-like superfamily/Ribonuclease H"/>
    <property type="match status" value="1"/>
</dbReference>
<evidence type="ECO:0000313" key="2">
    <source>
        <dbReference type="EMBL" id="KAK5825109.1"/>
    </source>
</evidence>
<name>A0ABR0PKZ2_GOSAR</name>
<dbReference type="SUPFAM" id="SSF53098">
    <property type="entry name" value="Ribonuclease H-like"/>
    <property type="match status" value="1"/>
</dbReference>
<evidence type="ECO:0000259" key="1">
    <source>
        <dbReference type="Pfam" id="PF13456"/>
    </source>
</evidence>
<comment type="caution">
    <text evidence="2">The sequence shown here is derived from an EMBL/GenBank/DDBJ whole genome shotgun (WGS) entry which is preliminary data.</text>
</comment>
<dbReference type="Proteomes" id="UP001358586">
    <property type="component" value="Chromosome 6"/>
</dbReference>
<dbReference type="InterPro" id="IPR044730">
    <property type="entry name" value="RNase_H-like_dom_plant"/>
</dbReference>
<evidence type="ECO:0000313" key="3">
    <source>
        <dbReference type="Proteomes" id="UP001358586"/>
    </source>
</evidence>
<dbReference type="CDD" id="cd06222">
    <property type="entry name" value="RNase_H_like"/>
    <property type="match status" value="1"/>
</dbReference>
<proteinExistence type="predicted"/>
<sequence>MDFHEWLSWILKMYHTTKHNEICVTLWAIWFARNHMVHEGTNQSVGEIVSFIRSYCVKLVSVIPTNKGVVFGFQVRWSLPPTGVVKINVDAGFRLNQKTVTARVVIRDKNKEILGACCKITYPVLSIFATEAVAVIHRLRFAKELGFLSIIVKGDSRSVIRKTNNHEHHFSGISALTWSAKEIAKEFYACAFHFISKSRNKTAHAMVQEGLSQVEDGYWVEDGPALVEATTAEDCRLHEPL</sequence>
<accession>A0ABR0PKZ2</accession>
<reference evidence="2 3" key="1">
    <citation type="submission" date="2023-03" db="EMBL/GenBank/DDBJ databases">
        <title>WGS of Gossypium arboreum.</title>
        <authorList>
            <person name="Yu D."/>
        </authorList>
    </citation>
    <scope>NUCLEOTIDE SEQUENCE [LARGE SCALE GENOMIC DNA]</scope>
    <source>
        <tissue evidence="2">Leaf</tissue>
    </source>
</reference>
<dbReference type="InterPro" id="IPR002156">
    <property type="entry name" value="RNaseH_domain"/>
</dbReference>
<gene>
    <name evidence="2" type="ORF">PVK06_019913</name>
</gene>
<dbReference type="InterPro" id="IPR036397">
    <property type="entry name" value="RNaseH_sf"/>
</dbReference>
<dbReference type="PANTHER" id="PTHR47074">
    <property type="entry name" value="BNAC02G40300D PROTEIN"/>
    <property type="match status" value="1"/>
</dbReference>
<dbReference type="InterPro" id="IPR012337">
    <property type="entry name" value="RNaseH-like_sf"/>
</dbReference>
<dbReference type="EMBL" id="JARKNE010000006">
    <property type="protein sequence ID" value="KAK5825109.1"/>
    <property type="molecule type" value="Genomic_DNA"/>
</dbReference>
<dbReference type="PANTHER" id="PTHR47074:SF61">
    <property type="entry name" value="RNASE H TYPE-1 DOMAIN-CONTAINING PROTEIN"/>
    <property type="match status" value="1"/>
</dbReference>
<dbReference type="Pfam" id="PF13456">
    <property type="entry name" value="RVT_3"/>
    <property type="match status" value="1"/>
</dbReference>
<keyword evidence="3" id="KW-1185">Reference proteome</keyword>
<protein>
    <recommendedName>
        <fullName evidence="1">RNase H type-1 domain-containing protein</fullName>
    </recommendedName>
</protein>
<feature type="domain" description="RNase H type-1" evidence="1">
    <location>
        <begin position="88"/>
        <end position="209"/>
    </location>
</feature>
<dbReference type="InterPro" id="IPR052929">
    <property type="entry name" value="RNase_H-like_EbsB-rel"/>
</dbReference>